<dbReference type="GO" id="GO:0004813">
    <property type="term" value="F:alanine-tRNA ligase activity"/>
    <property type="evidence" value="ECO:0007669"/>
    <property type="project" value="UniProtKB-UniRule"/>
</dbReference>
<feature type="domain" description="Alanyl-transfer RNA synthetases family profile" evidence="14">
    <location>
        <begin position="4"/>
        <end position="726"/>
    </location>
</feature>
<dbReference type="GO" id="GO:0002161">
    <property type="term" value="F:aminoacyl-tRNA deacylase activity"/>
    <property type="evidence" value="ECO:0007669"/>
    <property type="project" value="TreeGrafter"/>
</dbReference>
<dbReference type="GO" id="GO:0008270">
    <property type="term" value="F:zinc ion binding"/>
    <property type="evidence" value="ECO:0007669"/>
    <property type="project" value="UniProtKB-UniRule"/>
</dbReference>
<proteinExistence type="inferred from homology"/>
<keyword evidence="3 13" id="KW-0436">Ligase</keyword>
<dbReference type="GO" id="GO:0000049">
    <property type="term" value="F:tRNA binding"/>
    <property type="evidence" value="ECO:0007669"/>
    <property type="project" value="UniProtKB-KW"/>
</dbReference>
<dbReference type="SUPFAM" id="SSF101353">
    <property type="entry name" value="Putative anticodon-binding domain of alanyl-tRNA synthetase (AlaRS)"/>
    <property type="match status" value="1"/>
</dbReference>
<dbReference type="EMBL" id="RSAS01000968">
    <property type="protein sequence ID" value="RRR65328.1"/>
    <property type="molecule type" value="Genomic_DNA"/>
</dbReference>
<dbReference type="Gene3D" id="2.40.30.130">
    <property type="match status" value="1"/>
</dbReference>
<dbReference type="Gene3D" id="3.30.930.10">
    <property type="entry name" value="Bira Bifunctional Protein, Domain 2"/>
    <property type="match status" value="1"/>
</dbReference>
<dbReference type="Gene3D" id="3.30.54.20">
    <property type="match status" value="1"/>
</dbReference>
<dbReference type="PANTHER" id="PTHR11777:SF9">
    <property type="entry name" value="ALANINE--TRNA LIGASE, CYTOPLASMIC"/>
    <property type="match status" value="1"/>
</dbReference>
<evidence type="ECO:0000256" key="9">
    <source>
        <dbReference type="ARBA" id="ARBA00022917"/>
    </source>
</evidence>
<feature type="binding site" evidence="13">
    <location>
        <position position="683"/>
    </location>
    <ligand>
        <name>Zn(2+)</name>
        <dbReference type="ChEBI" id="CHEBI:29105"/>
    </ligand>
</feature>
<dbReference type="Gene3D" id="6.10.250.550">
    <property type="match status" value="1"/>
</dbReference>
<dbReference type="InterPro" id="IPR018164">
    <property type="entry name" value="Ala-tRNA-synth_IIc_N"/>
</dbReference>
<dbReference type="Gene3D" id="3.10.310.40">
    <property type="match status" value="1"/>
</dbReference>
<evidence type="ECO:0000256" key="7">
    <source>
        <dbReference type="ARBA" id="ARBA00022840"/>
    </source>
</evidence>
<dbReference type="SUPFAM" id="SSF55186">
    <property type="entry name" value="ThrRS/AlaRS common domain"/>
    <property type="match status" value="1"/>
</dbReference>
<keyword evidence="4 13" id="KW-0479">Metal-binding</keyword>
<reference evidence="15 16" key="1">
    <citation type="submission" date="2018-12" db="EMBL/GenBank/DDBJ databases">
        <title>Genome Sequence of Candidatus Viridilinea halotolerans isolated from saline sulfide-rich spring.</title>
        <authorList>
            <person name="Grouzdev D.S."/>
            <person name="Burganskaya E.I."/>
            <person name="Krutkina M.S."/>
            <person name="Sukhacheva M.V."/>
            <person name="Gorlenko V.M."/>
        </authorList>
    </citation>
    <scope>NUCLEOTIDE SEQUENCE [LARGE SCALE GENOMIC DNA]</scope>
    <source>
        <strain evidence="15">Chok-6</strain>
    </source>
</reference>
<dbReference type="InterPro" id="IPR002318">
    <property type="entry name" value="Ala-tRNA-lgiase_IIc"/>
</dbReference>
<dbReference type="SUPFAM" id="SSF50447">
    <property type="entry name" value="Translation proteins"/>
    <property type="match status" value="1"/>
</dbReference>
<dbReference type="PANTHER" id="PTHR11777">
    <property type="entry name" value="ALANYL-TRNA SYNTHETASE"/>
    <property type="match status" value="1"/>
</dbReference>
<dbReference type="InterPro" id="IPR012947">
    <property type="entry name" value="tRNA_SAD"/>
</dbReference>
<dbReference type="Proteomes" id="UP000280307">
    <property type="component" value="Unassembled WGS sequence"/>
</dbReference>
<comment type="catalytic activity">
    <reaction evidence="12 13">
        <text>tRNA(Ala) + L-alanine + ATP = L-alanyl-tRNA(Ala) + AMP + diphosphate</text>
        <dbReference type="Rhea" id="RHEA:12540"/>
        <dbReference type="Rhea" id="RHEA-COMP:9657"/>
        <dbReference type="Rhea" id="RHEA-COMP:9923"/>
        <dbReference type="ChEBI" id="CHEBI:30616"/>
        <dbReference type="ChEBI" id="CHEBI:33019"/>
        <dbReference type="ChEBI" id="CHEBI:57972"/>
        <dbReference type="ChEBI" id="CHEBI:78442"/>
        <dbReference type="ChEBI" id="CHEBI:78497"/>
        <dbReference type="ChEBI" id="CHEBI:456215"/>
        <dbReference type="EC" id="6.1.1.7"/>
    </reaction>
</comment>
<dbReference type="PRINTS" id="PR00980">
    <property type="entry name" value="TRNASYNTHALA"/>
</dbReference>
<gene>
    <name evidence="13" type="primary">alaS</name>
    <name evidence="15" type="ORF">EI684_23510</name>
</gene>
<comment type="subcellular location">
    <subcellularLocation>
        <location evidence="13">Cytoplasm</location>
    </subcellularLocation>
</comment>
<evidence type="ECO:0000313" key="16">
    <source>
        <dbReference type="Proteomes" id="UP000280307"/>
    </source>
</evidence>
<dbReference type="PROSITE" id="PS50860">
    <property type="entry name" value="AA_TRNA_LIGASE_II_ALA"/>
    <property type="match status" value="1"/>
</dbReference>
<dbReference type="NCBIfam" id="TIGR00344">
    <property type="entry name" value="alaS"/>
    <property type="match status" value="1"/>
</dbReference>
<dbReference type="InterPro" id="IPR003156">
    <property type="entry name" value="DHHA1_dom"/>
</dbReference>
<dbReference type="InterPro" id="IPR018165">
    <property type="entry name" value="Ala-tRNA-synth_IIc_core"/>
</dbReference>
<feature type="binding site" evidence="13">
    <location>
        <position position="573"/>
    </location>
    <ligand>
        <name>Zn(2+)</name>
        <dbReference type="ChEBI" id="CHEBI:29105"/>
    </ligand>
</feature>
<dbReference type="InterPro" id="IPR023033">
    <property type="entry name" value="Ala_tRNA_ligase_euk/bac"/>
</dbReference>
<evidence type="ECO:0000256" key="12">
    <source>
        <dbReference type="ARBA" id="ARBA00048300"/>
    </source>
</evidence>
<dbReference type="GO" id="GO:0005524">
    <property type="term" value="F:ATP binding"/>
    <property type="evidence" value="ECO:0007669"/>
    <property type="project" value="UniProtKB-UniRule"/>
</dbReference>
<dbReference type="Pfam" id="PF07973">
    <property type="entry name" value="tRNA_SAD"/>
    <property type="match status" value="1"/>
</dbReference>
<keyword evidence="9 13" id="KW-0648">Protein biosynthesis</keyword>
<comment type="caution">
    <text evidence="15">The sequence shown here is derived from an EMBL/GenBank/DDBJ whole genome shotgun (WGS) entry which is preliminary data.</text>
</comment>
<evidence type="ECO:0000256" key="10">
    <source>
        <dbReference type="ARBA" id="ARBA00023146"/>
    </source>
</evidence>
<sequence>MQKLTLAEIRERFLSYFERNGHTRVPSSPLVVAHDPTLLFANSGMVQFKDVFLGAEERPYSRAVTAQKCLRVSGKHNDLEEVGPSPRHHTFFEMLGNFSFGDYFKAEAIRMSWELLTQEFQLPVERLWFTVFAGDDEVPADEEAVQLWIAQGADPSRVLRFGRKDNFWVMGDTGPCGPCSEITVYLGDDLSKMTAEGVNSDDPDYVEVWNNVFMQYERATMQPLPRPSVDTGMGLERMAMVLQGVRSNYATDAFVTLIARVMAELGSDEAHYHAHFANYRAIADHARAVAFLIADGVLPGNGGRSYVLRRILRRAAYQGRGIGFEAPFLAKIIATVIDDMAPAYPELAARRAFILESADDEERQFLRTLAGGIARLNSVVTQMQAEGSKLVAGQDAFVLKDTFGFPLDLTQKIAAEQGLQVDEAGYDAAMQAQRERSRAAAKFARSGDTELWSDRGLPATRFVGYDALTGEATVLALVAEGDMVAHANTGAQVQVVLDATPFYAESGGQVGDTGKLTFATGMVEVSDTLRPVPGLIVHYGTLRAGSLSLGQQVHAEVDGTRRTAIMRNHTATHLLHRALRDLVGEHAAQAGSLVAPERLRFDFTHNKALDTATLRNIEARLNAWVRADGRVSWDEMSYQAALDSGAIALFGEKYGDLVRVVRIERGDGTLVEGFASRDSRELCGGTHVASTGQIGYVRILAESSIGSGIRRIEALTGQGAEQWAEQQAQILRDLAGRLGVAPALVVERVEQLLGEAKQRQQELNALRGRLARSSLDELLTQVQHEHGVPLLVAQVEAEDAARLRETGDLLRDRIGSGVIVLGAVIQAKPLLLVMVTPDLVKQGYHAGNLVKALSAIVGGGGGGRPDMAQAGGKDAAQLAAALAQAGALVAAQGRG</sequence>
<name>A0A426TQ47_9CHLR</name>
<dbReference type="Pfam" id="PF01411">
    <property type="entry name" value="tRNA-synt_2c"/>
    <property type="match status" value="1"/>
</dbReference>
<dbReference type="FunFam" id="3.30.930.10:FF:000004">
    <property type="entry name" value="Alanine--tRNA ligase"/>
    <property type="match status" value="1"/>
</dbReference>
<keyword evidence="2 13" id="KW-0820">tRNA-binding</keyword>
<keyword evidence="7 13" id="KW-0067">ATP-binding</keyword>
<evidence type="ECO:0000256" key="5">
    <source>
        <dbReference type="ARBA" id="ARBA00022741"/>
    </source>
</evidence>
<comment type="cofactor">
    <cofactor evidence="13">
        <name>Zn(2+)</name>
        <dbReference type="ChEBI" id="CHEBI:29105"/>
    </cofactor>
    <text evidence="13">Binds 1 zinc ion per subunit.</text>
</comment>
<dbReference type="InterPro" id="IPR009000">
    <property type="entry name" value="Transl_B-barrel_sf"/>
</dbReference>
<evidence type="ECO:0000259" key="14">
    <source>
        <dbReference type="PROSITE" id="PS50860"/>
    </source>
</evidence>
<dbReference type="InterPro" id="IPR045864">
    <property type="entry name" value="aa-tRNA-synth_II/BPL/LPL"/>
</dbReference>
<dbReference type="Pfam" id="PF02272">
    <property type="entry name" value="DHHA1"/>
    <property type="match status" value="1"/>
</dbReference>
<evidence type="ECO:0000256" key="13">
    <source>
        <dbReference type="HAMAP-Rule" id="MF_00036"/>
    </source>
</evidence>
<comment type="similarity">
    <text evidence="1 13">Belongs to the class-II aminoacyl-tRNA synthetase family.</text>
</comment>
<evidence type="ECO:0000256" key="11">
    <source>
        <dbReference type="ARBA" id="ARBA00024779"/>
    </source>
</evidence>
<dbReference type="InterPro" id="IPR018163">
    <property type="entry name" value="Thr/Ala-tRNA-synth_IIc_edit"/>
</dbReference>
<dbReference type="Gene3D" id="3.30.980.10">
    <property type="entry name" value="Threonyl-trna Synthetase, Chain A, domain 2"/>
    <property type="match status" value="1"/>
</dbReference>
<keyword evidence="8 13" id="KW-0694">RNA-binding</keyword>
<comment type="function">
    <text evidence="11 13">Catalyzes the attachment of alanine to tRNA(Ala) in a two-step reaction: alanine is first activated by ATP to form Ala-AMP and then transferred to the acceptor end of tRNA(Ala). Also edits incorrectly charged Ser-tRNA(Ala) and Gly-tRNA(Ala) via its editing domain.</text>
</comment>
<feature type="binding site" evidence="13">
    <location>
        <position position="687"/>
    </location>
    <ligand>
        <name>Zn(2+)</name>
        <dbReference type="ChEBI" id="CHEBI:29105"/>
    </ligand>
</feature>
<evidence type="ECO:0000256" key="3">
    <source>
        <dbReference type="ARBA" id="ARBA00022598"/>
    </source>
</evidence>
<dbReference type="InterPro" id="IPR050058">
    <property type="entry name" value="Ala-tRNA_ligase"/>
</dbReference>
<protein>
    <recommendedName>
        <fullName evidence="13">Alanine--tRNA ligase</fullName>
        <ecNumber evidence="13">6.1.1.7</ecNumber>
    </recommendedName>
    <alternativeName>
        <fullName evidence="13">Alanyl-tRNA synthetase</fullName>
        <shortName evidence="13">AlaRS</shortName>
    </alternativeName>
</protein>
<dbReference type="SMART" id="SM00863">
    <property type="entry name" value="tRNA_SAD"/>
    <property type="match status" value="1"/>
</dbReference>
<evidence type="ECO:0000256" key="8">
    <source>
        <dbReference type="ARBA" id="ARBA00022884"/>
    </source>
</evidence>
<dbReference type="InterPro" id="IPR018162">
    <property type="entry name" value="Ala-tRNA-ligase_IIc_anticod-bd"/>
</dbReference>
<dbReference type="FunFam" id="2.40.30.130:FF:000001">
    <property type="entry name" value="Alanine--tRNA ligase"/>
    <property type="match status" value="1"/>
</dbReference>
<evidence type="ECO:0000313" key="15">
    <source>
        <dbReference type="EMBL" id="RRR65328.1"/>
    </source>
</evidence>
<dbReference type="HAMAP" id="MF_00036_B">
    <property type="entry name" value="Ala_tRNA_synth_B"/>
    <property type="match status" value="1"/>
</dbReference>
<evidence type="ECO:0000256" key="1">
    <source>
        <dbReference type="ARBA" id="ARBA00008226"/>
    </source>
</evidence>
<keyword evidence="10 13" id="KW-0030">Aminoacyl-tRNA synthetase</keyword>
<dbReference type="AlphaFoldDB" id="A0A426TQ47"/>
<keyword evidence="13" id="KW-0963">Cytoplasm</keyword>
<keyword evidence="6 13" id="KW-0862">Zinc</keyword>
<organism evidence="15 16">
    <name type="scientific">Candidatus Viridilinea halotolerans</name>
    <dbReference type="NCBI Taxonomy" id="2491704"/>
    <lineage>
        <taxon>Bacteria</taxon>
        <taxon>Bacillati</taxon>
        <taxon>Chloroflexota</taxon>
        <taxon>Chloroflexia</taxon>
        <taxon>Chloroflexales</taxon>
        <taxon>Chloroflexineae</taxon>
        <taxon>Oscillochloridaceae</taxon>
        <taxon>Candidatus Viridilinea</taxon>
    </lineage>
</organism>
<dbReference type="FunFam" id="3.10.310.40:FF:000001">
    <property type="entry name" value="Alanine--tRNA ligase"/>
    <property type="match status" value="1"/>
</dbReference>
<evidence type="ECO:0000256" key="2">
    <source>
        <dbReference type="ARBA" id="ARBA00022555"/>
    </source>
</evidence>
<dbReference type="CDD" id="cd00673">
    <property type="entry name" value="AlaRS_core"/>
    <property type="match status" value="1"/>
</dbReference>
<accession>A0A426TQ47</accession>
<dbReference type="GO" id="GO:0005829">
    <property type="term" value="C:cytosol"/>
    <property type="evidence" value="ECO:0007669"/>
    <property type="project" value="TreeGrafter"/>
</dbReference>
<dbReference type="EC" id="6.1.1.7" evidence="13"/>
<dbReference type="GO" id="GO:0006419">
    <property type="term" value="P:alanyl-tRNA aminoacylation"/>
    <property type="evidence" value="ECO:0007669"/>
    <property type="project" value="UniProtKB-UniRule"/>
</dbReference>
<evidence type="ECO:0000256" key="6">
    <source>
        <dbReference type="ARBA" id="ARBA00022833"/>
    </source>
</evidence>
<keyword evidence="5 13" id="KW-0547">Nucleotide-binding</keyword>
<dbReference type="FunFam" id="3.30.980.10:FF:000004">
    <property type="entry name" value="Alanine--tRNA ligase, cytoplasmic"/>
    <property type="match status" value="1"/>
</dbReference>
<dbReference type="SUPFAM" id="SSF55681">
    <property type="entry name" value="Class II aaRS and biotin synthetases"/>
    <property type="match status" value="1"/>
</dbReference>
<comment type="domain">
    <text evidence="13">Consists of three domains; the N-terminal catalytic domain, the editing domain and the C-terminal C-Ala domain. The editing domain removes incorrectly charged amino acids, while the C-Ala domain, along with tRNA(Ala), serves as a bridge to cooperatively bring together the editing and aminoacylation centers thus stimulating deacylation of misacylated tRNAs.</text>
</comment>
<evidence type="ECO:0000256" key="4">
    <source>
        <dbReference type="ARBA" id="ARBA00022723"/>
    </source>
</evidence>
<feature type="binding site" evidence="13">
    <location>
        <position position="569"/>
    </location>
    <ligand>
        <name>Zn(2+)</name>
        <dbReference type="ChEBI" id="CHEBI:29105"/>
    </ligand>
</feature>